<dbReference type="InterPro" id="IPR000717">
    <property type="entry name" value="PCI_dom"/>
</dbReference>
<dbReference type="Proteomes" id="UP000788993">
    <property type="component" value="Unassembled WGS sequence"/>
</dbReference>
<dbReference type="GO" id="GO:0005634">
    <property type="term" value="C:nucleus"/>
    <property type="evidence" value="ECO:0007669"/>
    <property type="project" value="EnsemblFungi"/>
</dbReference>
<dbReference type="Pfam" id="PF22037">
    <property type="entry name" value="PSD13_N"/>
    <property type="match status" value="1"/>
</dbReference>
<dbReference type="InterPro" id="IPR054179">
    <property type="entry name" value="PSD13_N"/>
</dbReference>
<organism evidence="2 3">
    <name type="scientific">Ogataea polymorpha</name>
    <dbReference type="NCBI Taxonomy" id="460523"/>
    <lineage>
        <taxon>Eukaryota</taxon>
        <taxon>Fungi</taxon>
        <taxon>Dikarya</taxon>
        <taxon>Ascomycota</taxon>
        <taxon>Saccharomycotina</taxon>
        <taxon>Pichiomycetes</taxon>
        <taxon>Pichiales</taxon>
        <taxon>Pichiaceae</taxon>
        <taxon>Ogataea</taxon>
    </lineage>
</organism>
<dbReference type="InterPro" id="IPR035298">
    <property type="entry name" value="PSMD13"/>
</dbReference>
<dbReference type="GO" id="GO:0008541">
    <property type="term" value="C:proteasome regulatory particle, lid subcomplex"/>
    <property type="evidence" value="ECO:0007669"/>
    <property type="project" value="EnsemblFungi"/>
</dbReference>
<dbReference type="PROSITE" id="PS50250">
    <property type="entry name" value="PCI"/>
    <property type="match status" value="1"/>
</dbReference>
<reference evidence="2" key="1">
    <citation type="journal article" date="2021" name="Open Biol.">
        <title>Shared evolutionary footprints suggest mitochondrial oxidative damage underlies multiple complex I losses in fungi.</title>
        <authorList>
            <person name="Schikora-Tamarit M.A."/>
            <person name="Marcet-Houben M."/>
            <person name="Nosek J."/>
            <person name="Gabaldon T."/>
        </authorList>
    </citation>
    <scope>NUCLEOTIDE SEQUENCE</scope>
    <source>
        <strain evidence="2">NCAIM Y.01608</strain>
    </source>
</reference>
<evidence type="ECO:0000313" key="2">
    <source>
        <dbReference type="EMBL" id="KAH3665198.1"/>
    </source>
</evidence>
<dbReference type="EMBL" id="JAEUBD010001178">
    <property type="protein sequence ID" value="KAH3665198.1"/>
    <property type="molecule type" value="Genomic_DNA"/>
</dbReference>
<sequence>MYPIDEDASTVLTTLREQIEPSGDSDLVGAMYQLEDLYERKLWYQLSEVLSQNVYKNENSTPIRLKLFENFVLKFNDKINQLKLIEFLLLSLQDCDLKERLEYLTNLKDLIRNRKNIKKTDDDDIADIDIIQALLFLEIEIAGVKLNLGFVDEASAIIDECSKRIDKINWSLDNRINASYYFTNASLMKLKGDYTAVYYNSLLFLACIDNLDDLANKHAIVKDICASALLGDKIYNFGEIIMHEIFQYLDIAWLKQLIIALNSGDLAAFEQVLGNPEIRQIPEIASNVGFLKQKMCIMSLTKLIFNSPTQNRTFKYDAIMAQVPFLQNYNEVENLLIKCFSLQLMKGLINEVNSEVEISWIQPRTMTLDQIEAMKKKLIVWSDKVSDLNQFMASAGKELWV</sequence>
<dbReference type="PANTHER" id="PTHR10539">
    <property type="entry name" value="26S PROTEASOME NON-ATPASE REGULATORY SUBUNIT 13"/>
    <property type="match status" value="1"/>
</dbReference>
<gene>
    <name evidence="2" type="ORF">OGATHE_004013</name>
</gene>
<keyword evidence="1" id="KW-0647">Proteasome</keyword>
<evidence type="ECO:0000256" key="1">
    <source>
        <dbReference type="ARBA" id="ARBA00022942"/>
    </source>
</evidence>
<keyword evidence="3" id="KW-1185">Reference proteome</keyword>
<reference evidence="2" key="2">
    <citation type="submission" date="2021-01" db="EMBL/GenBank/DDBJ databases">
        <authorList>
            <person name="Schikora-Tamarit M.A."/>
        </authorList>
    </citation>
    <scope>NUCLEOTIDE SEQUENCE</scope>
    <source>
        <strain evidence="2">NCAIM Y.01608</strain>
    </source>
</reference>
<dbReference type="GO" id="GO:0043161">
    <property type="term" value="P:proteasome-mediated ubiquitin-dependent protein catabolic process"/>
    <property type="evidence" value="ECO:0007669"/>
    <property type="project" value="EnsemblFungi"/>
</dbReference>
<dbReference type="PANTHER" id="PTHR10539:SF0">
    <property type="entry name" value="26S PROTEASOME NON-ATPASE REGULATORY SUBUNIT 13"/>
    <property type="match status" value="1"/>
</dbReference>
<accession>A0A1B7SFE0</accession>
<dbReference type="GO" id="GO:0005198">
    <property type="term" value="F:structural molecule activity"/>
    <property type="evidence" value="ECO:0007669"/>
    <property type="project" value="EnsemblFungi"/>
</dbReference>
<dbReference type="RefSeq" id="XP_018210157.1">
    <property type="nucleotide sequence ID" value="XM_018354795.1"/>
</dbReference>
<proteinExistence type="predicted"/>
<dbReference type="GO" id="GO:0034515">
    <property type="term" value="C:proteasome storage granule"/>
    <property type="evidence" value="ECO:0007669"/>
    <property type="project" value="EnsemblFungi"/>
</dbReference>
<dbReference type="GO" id="GO:0005829">
    <property type="term" value="C:cytosol"/>
    <property type="evidence" value="ECO:0007669"/>
    <property type="project" value="EnsemblFungi"/>
</dbReference>
<name>A0A1B7SFE0_9ASCO</name>
<dbReference type="AlphaFoldDB" id="A0A1B7SFE0"/>
<protein>
    <submittedName>
        <fullName evidence="2">Uncharacterized protein</fullName>
    </submittedName>
</protein>
<comment type="caution">
    <text evidence="2">The sequence shown here is derived from an EMBL/GenBank/DDBJ whole genome shotgun (WGS) entry which is preliminary data.</text>
</comment>
<evidence type="ECO:0000313" key="3">
    <source>
        <dbReference type="Proteomes" id="UP000788993"/>
    </source>
</evidence>
<dbReference type="GO" id="GO:0043248">
    <property type="term" value="P:proteasome assembly"/>
    <property type="evidence" value="ECO:0007669"/>
    <property type="project" value="EnsemblFungi"/>
</dbReference>
<dbReference type="OrthoDB" id="1093at2759"/>